<feature type="coiled-coil region" evidence="8">
    <location>
        <begin position="205"/>
        <end position="258"/>
    </location>
</feature>
<comment type="similarity">
    <text evidence="2">In the N-terminal section; belongs to the transposase 2 family.</text>
</comment>
<evidence type="ECO:0000256" key="7">
    <source>
        <dbReference type="ARBA" id="ARBA00023172"/>
    </source>
</evidence>
<dbReference type="EMBL" id="SWRJ01000006">
    <property type="protein sequence ID" value="NFI22838.1"/>
    <property type="molecule type" value="Genomic_DNA"/>
</dbReference>
<keyword evidence="8" id="KW-0175">Coiled coil</keyword>
<reference evidence="12 13" key="1">
    <citation type="submission" date="2019-04" db="EMBL/GenBank/DDBJ databases">
        <title>Genome sequencing of Clostridium botulinum Groups I-IV and Clostridium butyricum.</title>
        <authorList>
            <person name="Brunt J."/>
            <person name="Van Vliet A.H.M."/>
            <person name="Stringer S.C."/>
            <person name="Carter A.T."/>
            <person name="Peck M.W."/>
        </authorList>
    </citation>
    <scope>NUCLEOTIDE SEQUENCE [LARGE SCALE GENOMIC DNA]</scope>
    <source>
        <strain evidence="12 13">IFR 15/034</strain>
    </source>
</reference>
<dbReference type="InterPro" id="IPR010095">
    <property type="entry name" value="Cas12f1-like_TNB"/>
</dbReference>
<evidence type="ECO:0000256" key="6">
    <source>
        <dbReference type="ARBA" id="ARBA00023125"/>
    </source>
</evidence>
<evidence type="ECO:0000313" key="13">
    <source>
        <dbReference type="Proteomes" id="UP000482543"/>
    </source>
</evidence>
<gene>
    <name evidence="12" type="ORF">FC964_16010</name>
</gene>
<dbReference type="NCBIfam" id="TIGR01766">
    <property type="entry name" value="IS200/IS605 family accessory protein TnpB-like domain"/>
    <property type="match status" value="1"/>
</dbReference>
<organism evidence="12 13">
    <name type="scientific">Clostridium botulinum</name>
    <dbReference type="NCBI Taxonomy" id="1491"/>
    <lineage>
        <taxon>Bacteria</taxon>
        <taxon>Bacillati</taxon>
        <taxon>Bacillota</taxon>
        <taxon>Clostridia</taxon>
        <taxon>Eubacteriales</taxon>
        <taxon>Clostridiaceae</taxon>
        <taxon>Clostridium</taxon>
    </lineage>
</organism>
<dbReference type="Pfam" id="PF12323">
    <property type="entry name" value="HTH_OrfB_IS605"/>
    <property type="match status" value="1"/>
</dbReference>
<dbReference type="InterPro" id="IPR001959">
    <property type="entry name" value="Transposase"/>
</dbReference>
<feature type="domain" description="Cas12f1-like TNB" evidence="10">
    <location>
        <begin position="301"/>
        <end position="367"/>
    </location>
</feature>
<evidence type="ECO:0000259" key="11">
    <source>
        <dbReference type="Pfam" id="PF12323"/>
    </source>
</evidence>
<protein>
    <submittedName>
        <fullName evidence="12">IS200/IS605 family element transposase accessory protein TnpB</fullName>
    </submittedName>
</protein>
<keyword evidence="4" id="KW-0479">Metal-binding</keyword>
<dbReference type="InterPro" id="IPR051399">
    <property type="entry name" value="RNA-guided_DNA_endo/Transpos"/>
</dbReference>
<dbReference type="GO" id="GO:0003677">
    <property type="term" value="F:DNA binding"/>
    <property type="evidence" value="ECO:0007669"/>
    <property type="project" value="UniProtKB-KW"/>
</dbReference>
<comment type="caution">
    <text evidence="12">The sequence shown here is derived from an EMBL/GenBank/DDBJ whole genome shotgun (WGS) entry which is preliminary data.</text>
</comment>
<dbReference type="Proteomes" id="UP000482543">
    <property type="component" value="Unassembled WGS sequence"/>
</dbReference>
<dbReference type="GO" id="GO:0006310">
    <property type="term" value="P:DNA recombination"/>
    <property type="evidence" value="ECO:0007669"/>
    <property type="project" value="UniProtKB-KW"/>
</dbReference>
<accession>A0AA44BQW8</accession>
<evidence type="ECO:0000259" key="10">
    <source>
        <dbReference type="Pfam" id="PF07282"/>
    </source>
</evidence>
<evidence type="ECO:0000313" key="12">
    <source>
        <dbReference type="EMBL" id="NFI22838.1"/>
    </source>
</evidence>
<dbReference type="InterPro" id="IPR021027">
    <property type="entry name" value="Transposase_put_HTH"/>
</dbReference>
<evidence type="ECO:0000256" key="3">
    <source>
        <dbReference type="ARBA" id="ARBA00022578"/>
    </source>
</evidence>
<dbReference type="Pfam" id="PF07282">
    <property type="entry name" value="Cas12f1-like_TNB"/>
    <property type="match status" value="1"/>
</dbReference>
<evidence type="ECO:0000256" key="4">
    <source>
        <dbReference type="ARBA" id="ARBA00022723"/>
    </source>
</evidence>
<proteinExistence type="inferred from homology"/>
<keyword evidence="6" id="KW-0238">DNA-binding</keyword>
<dbReference type="Pfam" id="PF01385">
    <property type="entry name" value="OrfB_IS605"/>
    <property type="match status" value="1"/>
</dbReference>
<evidence type="ECO:0000259" key="9">
    <source>
        <dbReference type="Pfam" id="PF01385"/>
    </source>
</evidence>
<dbReference type="GO" id="GO:0032196">
    <property type="term" value="P:transposition"/>
    <property type="evidence" value="ECO:0007669"/>
    <property type="project" value="UniProtKB-KW"/>
</dbReference>
<evidence type="ECO:0000256" key="2">
    <source>
        <dbReference type="ARBA" id="ARBA00011044"/>
    </source>
</evidence>
<dbReference type="NCBIfam" id="NF040570">
    <property type="entry name" value="guided_TnpB"/>
    <property type="match status" value="1"/>
</dbReference>
<keyword evidence="3" id="KW-0815">Transposition</keyword>
<keyword evidence="5" id="KW-0862">Zinc</keyword>
<sequence length="371" mass="43637">MRTLTIRLYPTKEQEILFKKHIGTARYIYNWGLALNNGLYKVEKKKYSTTELGKMLTQYKKECIWLNEVSNATLKDSLRSLDKAYSNFYKKYSKLPKFKSKKHCKLSFYSRYEKIYFKDTVVNLEKIGKVKYKSSYDMDLTEISKFSNPHISYNGRCWILTVGIENTIEEVNLTNEVIGIDLGIKHLAICSDGVEFKNINKTKVIKNSEKRLHKLQRKISKKYEMNKKGKRYVKTSNIIKLEKRIKKLHLKLKNIRKDYILKSTTSIVKNKPCRVVMEDLNISGMMKNKHLSKAIQQQNLYEFIRQMKYKCEWLGVEFIQVSRFYPSSKTCSCCGRIKKDLKLSDRTYICSECGLVIDRDLNASINLANCR</sequence>
<keyword evidence="7" id="KW-0233">DNA recombination</keyword>
<feature type="domain" description="Transposase putative helix-turn-helix" evidence="11">
    <location>
        <begin position="2"/>
        <end position="45"/>
    </location>
</feature>
<evidence type="ECO:0000256" key="8">
    <source>
        <dbReference type="SAM" id="Coils"/>
    </source>
</evidence>
<feature type="domain" description="Probable transposase IS891/IS1136/IS1341" evidence="9">
    <location>
        <begin position="168"/>
        <end position="288"/>
    </location>
</feature>
<evidence type="ECO:0000256" key="1">
    <source>
        <dbReference type="ARBA" id="ARBA00008761"/>
    </source>
</evidence>
<evidence type="ECO:0000256" key="5">
    <source>
        <dbReference type="ARBA" id="ARBA00022833"/>
    </source>
</evidence>
<dbReference type="PANTHER" id="PTHR30405">
    <property type="entry name" value="TRANSPOSASE"/>
    <property type="match status" value="1"/>
</dbReference>
<dbReference type="AlphaFoldDB" id="A0AA44BQW8"/>
<comment type="similarity">
    <text evidence="1">In the C-terminal section; belongs to the transposase 35 family.</text>
</comment>
<dbReference type="GO" id="GO:0046872">
    <property type="term" value="F:metal ion binding"/>
    <property type="evidence" value="ECO:0007669"/>
    <property type="project" value="UniProtKB-KW"/>
</dbReference>
<name>A0AA44BQW8_CLOBO</name>
<dbReference type="PANTHER" id="PTHR30405:SF25">
    <property type="entry name" value="RNA-GUIDED DNA ENDONUCLEASE INSQ-RELATED"/>
    <property type="match status" value="1"/>
</dbReference>